<protein>
    <submittedName>
        <fullName evidence="1">Uncharacterized protein</fullName>
    </submittedName>
</protein>
<name>A0A392U5G1_9FABA</name>
<evidence type="ECO:0000313" key="1">
    <source>
        <dbReference type="EMBL" id="MCI66975.1"/>
    </source>
</evidence>
<reference evidence="1 2" key="1">
    <citation type="journal article" date="2018" name="Front. Plant Sci.">
        <title>Red Clover (Trifolium pratense) and Zigzag Clover (T. medium) - A Picture of Genomic Similarities and Differences.</title>
        <authorList>
            <person name="Dluhosova J."/>
            <person name="Istvanek J."/>
            <person name="Nedelnik J."/>
            <person name="Repkova J."/>
        </authorList>
    </citation>
    <scope>NUCLEOTIDE SEQUENCE [LARGE SCALE GENOMIC DNA]</scope>
    <source>
        <strain evidence="2">cv. 10/8</strain>
        <tissue evidence="1">Leaf</tissue>
    </source>
</reference>
<comment type="caution">
    <text evidence="1">The sequence shown here is derived from an EMBL/GenBank/DDBJ whole genome shotgun (WGS) entry which is preliminary data.</text>
</comment>
<dbReference type="Proteomes" id="UP000265520">
    <property type="component" value="Unassembled WGS sequence"/>
</dbReference>
<dbReference type="AlphaFoldDB" id="A0A392U5G1"/>
<organism evidence="1 2">
    <name type="scientific">Trifolium medium</name>
    <dbReference type="NCBI Taxonomy" id="97028"/>
    <lineage>
        <taxon>Eukaryota</taxon>
        <taxon>Viridiplantae</taxon>
        <taxon>Streptophyta</taxon>
        <taxon>Embryophyta</taxon>
        <taxon>Tracheophyta</taxon>
        <taxon>Spermatophyta</taxon>
        <taxon>Magnoliopsida</taxon>
        <taxon>eudicotyledons</taxon>
        <taxon>Gunneridae</taxon>
        <taxon>Pentapetalae</taxon>
        <taxon>rosids</taxon>
        <taxon>fabids</taxon>
        <taxon>Fabales</taxon>
        <taxon>Fabaceae</taxon>
        <taxon>Papilionoideae</taxon>
        <taxon>50 kb inversion clade</taxon>
        <taxon>NPAAA clade</taxon>
        <taxon>Hologalegina</taxon>
        <taxon>IRL clade</taxon>
        <taxon>Trifolieae</taxon>
        <taxon>Trifolium</taxon>
    </lineage>
</organism>
<dbReference type="EMBL" id="LXQA010706233">
    <property type="protein sequence ID" value="MCI66975.1"/>
    <property type="molecule type" value="Genomic_DNA"/>
</dbReference>
<evidence type="ECO:0000313" key="2">
    <source>
        <dbReference type="Proteomes" id="UP000265520"/>
    </source>
</evidence>
<proteinExistence type="predicted"/>
<accession>A0A392U5G1</accession>
<sequence>QPVLRRAQGLCCVGGFLLAAASRAGVTCAARSIVVVVGLFWFLRHAQAGVALRADPYWLGLTIVDF</sequence>
<keyword evidence="2" id="KW-1185">Reference proteome</keyword>
<feature type="non-terminal residue" evidence="1">
    <location>
        <position position="1"/>
    </location>
</feature>